<sequence>MTDDVDLDEFGVFDNALLQRRWREMARELAPTLPGTWRLRGRGRSRVLVREPIEWTVAWIGFSRSAFSESGWFMAAVEPLVKPTFSWALSFGLRMDEVRNGPKDVDLRDDSAARDLARFAHEAALAELDRWTVERLAGAAEKSLKRPLERRRPPHYWLMAPGWRVLLDTGSPREVFDEVVDFFGSRDLQEQLPFYQDLCDRWESGGRPEALAFLQSHRDHKLEAARLTTRPQG</sequence>
<organism evidence="1 2">
    <name type="scientific">Actinomadura namibiensis</name>
    <dbReference type="NCBI Taxonomy" id="182080"/>
    <lineage>
        <taxon>Bacteria</taxon>
        <taxon>Bacillati</taxon>
        <taxon>Actinomycetota</taxon>
        <taxon>Actinomycetes</taxon>
        <taxon>Streptosporangiales</taxon>
        <taxon>Thermomonosporaceae</taxon>
        <taxon>Actinomadura</taxon>
    </lineage>
</organism>
<dbReference type="RefSeq" id="WP_182849448.1">
    <property type="nucleotide sequence ID" value="NZ_BAAALP010000086.1"/>
</dbReference>
<evidence type="ECO:0000313" key="2">
    <source>
        <dbReference type="Proteomes" id="UP000572680"/>
    </source>
</evidence>
<evidence type="ECO:0000313" key="1">
    <source>
        <dbReference type="EMBL" id="MBA8957644.1"/>
    </source>
</evidence>
<dbReference type="EMBL" id="JACJIA010000027">
    <property type="protein sequence ID" value="MBA8957644.1"/>
    <property type="molecule type" value="Genomic_DNA"/>
</dbReference>
<name>A0A7W3QSA3_ACTNM</name>
<gene>
    <name evidence="1" type="ORF">HNR61_009339</name>
</gene>
<comment type="caution">
    <text evidence="1">The sequence shown here is derived from an EMBL/GenBank/DDBJ whole genome shotgun (WGS) entry which is preliminary data.</text>
</comment>
<keyword evidence="2" id="KW-1185">Reference proteome</keyword>
<dbReference type="AlphaFoldDB" id="A0A7W3QSA3"/>
<reference evidence="1 2" key="1">
    <citation type="submission" date="2020-08" db="EMBL/GenBank/DDBJ databases">
        <title>Genomic Encyclopedia of Type Strains, Phase IV (KMG-IV): sequencing the most valuable type-strain genomes for metagenomic binning, comparative biology and taxonomic classification.</title>
        <authorList>
            <person name="Goeker M."/>
        </authorList>
    </citation>
    <scope>NUCLEOTIDE SEQUENCE [LARGE SCALE GENOMIC DNA]</scope>
    <source>
        <strain evidence="1 2">DSM 44197</strain>
    </source>
</reference>
<accession>A0A7W3QSA3</accession>
<evidence type="ECO:0008006" key="3">
    <source>
        <dbReference type="Google" id="ProtNLM"/>
    </source>
</evidence>
<protein>
    <recommendedName>
        <fullName evidence="3">DUF4304 domain-containing protein</fullName>
    </recommendedName>
</protein>
<dbReference type="Proteomes" id="UP000572680">
    <property type="component" value="Unassembled WGS sequence"/>
</dbReference>
<proteinExistence type="predicted"/>